<evidence type="ECO:0000313" key="1">
    <source>
        <dbReference type="EMBL" id="PIR96683.1"/>
    </source>
</evidence>
<organism evidence="1 2">
    <name type="scientific">Candidatus Doudnabacteria bacterium CG10_big_fil_rev_8_21_14_0_10_41_10</name>
    <dbReference type="NCBI Taxonomy" id="1974551"/>
    <lineage>
        <taxon>Bacteria</taxon>
        <taxon>Candidatus Doudnaibacteriota</taxon>
    </lineage>
</organism>
<comment type="caution">
    <text evidence="1">The sequence shown here is derived from an EMBL/GenBank/DDBJ whole genome shotgun (WGS) entry which is preliminary data.</text>
</comment>
<sequence>MLALIIWALSDKENKLSLSEQMLASIALSAMLLWVFPNAALAQSVQTTPQLAFEIKHQNYQESPQPVFPRDIPGNKLFTLKNYLASKNSPLVDHVEILLLQRNWKIVLAISQAESNMCKREIGHNCWGIGGGNHRKYPSYAEAIVDANDVVQRYLNRGHTGTKSMMLYYVGWDNQSWVVATQNILYQLNQIGI</sequence>
<reference evidence="2" key="1">
    <citation type="submission" date="2017-09" db="EMBL/GenBank/DDBJ databases">
        <title>Depth-based differentiation of microbial function through sediment-hosted aquifers and enrichment of novel symbionts in the deep terrestrial subsurface.</title>
        <authorList>
            <person name="Probst A.J."/>
            <person name="Ladd B."/>
            <person name="Jarett J.K."/>
            <person name="Geller-Mcgrath D.E."/>
            <person name="Sieber C.M.K."/>
            <person name="Emerson J.B."/>
            <person name="Anantharaman K."/>
            <person name="Thomas B.C."/>
            <person name="Malmstrom R."/>
            <person name="Stieglmeier M."/>
            <person name="Klingl A."/>
            <person name="Woyke T."/>
            <person name="Ryan C.M."/>
            <person name="Banfield J.F."/>
        </authorList>
    </citation>
    <scope>NUCLEOTIDE SEQUENCE [LARGE SCALE GENOMIC DNA]</scope>
</reference>
<proteinExistence type="predicted"/>
<evidence type="ECO:0008006" key="3">
    <source>
        <dbReference type="Google" id="ProtNLM"/>
    </source>
</evidence>
<dbReference type="Proteomes" id="UP000230557">
    <property type="component" value="Unassembled WGS sequence"/>
</dbReference>
<protein>
    <recommendedName>
        <fullName evidence="3">Mannosyl-glycoprotein endo-beta-N-acetylglucosamidase-like domain-containing protein</fullName>
    </recommendedName>
</protein>
<evidence type="ECO:0000313" key="2">
    <source>
        <dbReference type="Proteomes" id="UP000230557"/>
    </source>
</evidence>
<gene>
    <name evidence="1" type="ORF">COT91_05475</name>
</gene>
<dbReference type="AlphaFoldDB" id="A0A2H0VC81"/>
<accession>A0A2H0VC81</accession>
<dbReference type="EMBL" id="PFAJ01000070">
    <property type="protein sequence ID" value="PIR96683.1"/>
    <property type="molecule type" value="Genomic_DNA"/>
</dbReference>
<name>A0A2H0VC81_9BACT</name>